<feature type="signal peptide" evidence="1">
    <location>
        <begin position="1"/>
        <end position="18"/>
    </location>
</feature>
<dbReference type="PANTHER" id="PTHR45908:SF18">
    <property type="entry name" value="FUNGAL LIPASE-LIKE DOMAIN-CONTAINING PROTEIN"/>
    <property type="match status" value="1"/>
</dbReference>
<dbReference type="AlphaFoldDB" id="A0AA39LZT5"/>
<keyword evidence="4" id="KW-1185">Reference proteome</keyword>
<dbReference type="InterPro" id="IPR002921">
    <property type="entry name" value="Fungal_lipase-type"/>
</dbReference>
<sequence>MRLSFFLLVASLLALATAFQECDSFTTCETCANGTNWMGVNCNWCVPTNSCVHYLITTCILHRRVGFSYNCPRSLPNDVVYDESFARDKVYPLVAEAYSEDSNSRHKALNCHFKEVIMGNVYETPCDFFARTSCYAYTAILPTEKAIVVSFRGTQGIEQFLEQGVNFFVTKFMTKFSPTGGRIYDYYYEAFYGLWDSGLKKDLANYTKQYADYEVWSVGHSLGGGLASLTAAAVVGYNLHPKDKVKMISFGQPRIGDMSFAAGYDRVVPFSFRIINRNDPVPSIPVLQPLGSPLPGPFHHRHLVWYPDGMDDGDEYVINHMAEDRSGYSAQIIHNVVDHTLDKYFTSRTTPNC</sequence>
<dbReference type="CDD" id="cd00519">
    <property type="entry name" value="Lipase_3"/>
    <property type="match status" value="1"/>
</dbReference>
<dbReference type="EMBL" id="JAUCMV010000002">
    <property type="protein sequence ID" value="KAK0415354.1"/>
    <property type="molecule type" value="Genomic_DNA"/>
</dbReference>
<gene>
    <name evidence="3" type="ORF">QR680_011903</name>
</gene>
<dbReference type="Gene3D" id="3.40.50.1820">
    <property type="entry name" value="alpha/beta hydrolase"/>
    <property type="match status" value="1"/>
</dbReference>
<dbReference type="GO" id="GO:0006629">
    <property type="term" value="P:lipid metabolic process"/>
    <property type="evidence" value="ECO:0007669"/>
    <property type="project" value="InterPro"/>
</dbReference>
<proteinExistence type="predicted"/>
<dbReference type="SUPFAM" id="SSF53474">
    <property type="entry name" value="alpha/beta-Hydrolases"/>
    <property type="match status" value="1"/>
</dbReference>
<name>A0AA39LZT5_9BILA</name>
<feature type="domain" description="Fungal lipase-type" evidence="2">
    <location>
        <begin position="148"/>
        <end position="286"/>
    </location>
</feature>
<organism evidence="3 4">
    <name type="scientific">Steinernema hermaphroditum</name>
    <dbReference type="NCBI Taxonomy" id="289476"/>
    <lineage>
        <taxon>Eukaryota</taxon>
        <taxon>Metazoa</taxon>
        <taxon>Ecdysozoa</taxon>
        <taxon>Nematoda</taxon>
        <taxon>Chromadorea</taxon>
        <taxon>Rhabditida</taxon>
        <taxon>Tylenchina</taxon>
        <taxon>Panagrolaimomorpha</taxon>
        <taxon>Strongyloidoidea</taxon>
        <taxon>Steinernematidae</taxon>
        <taxon>Steinernema</taxon>
    </lineage>
</organism>
<comment type="caution">
    <text evidence="3">The sequence shown here is derived from an EMBL/GenBank/DDBJ whole genome shotgun (WGS) entry which is preliminary data.</text>
</comment>
<evidence type="ECO:0000259" key="2">
    <source>
        <dbReference type="Pfam" id="PF01764"/>
    </source>
</evidence>
<dbReference type="InterPro" id="IPR029058">
    <property type="entry name" value="AB_hydrolase_fold"/>
</dbReference>
<keyword evidence="1" id="KW-0732">Signal</keyword>
<dbReference type="Pfam" id="PF01764">
    <property type="entry name" value="Lipase_3"/>
    <property type="match status" value="1"/>
</dbReference>
<protein>
    <recommendedName>
        <fullName evidence="2">Fungal lipase-type domain-containing protein</fullName>
    </recommendedName>
</protein>
<accession>A0AA39LZT5</accession>
<reference evidence="3" key="1">
    <citation type="submission" date="2023-06" db="EMBL/GenBank/DDBJ databases">
        <title>Genomic analysis of the entomopathogenic nematode Steinernema hermaphroditum.</title>
        <authorList>
            <person name="Schwarz E.M."/>
            <person name="Heppert J.K."/>
            <person name="Baniya A."/>
            <person name="Schwartz H.T."/>
            <person name="Tan C.-H."/>
            <person name="Antoshechkin I."/>
            <person name="Sternberg P.W."/>
            <person name="Goodrich-Blair H."/>
            <person name="Dillman A.R."/>
        </authorList>
    </citation>
    <scope>NUCLEOTIDE SEQUENCE</scope>
    <source>
        <strain evidence="3">PS9179</strain>
        <tissue evidence="3">Whole animal</tissue>
    </source>
</reference>
<dbReference type="PANTHER" id="PTHR45908">
    <property type="entry name" value="PROTEIN CBG11750-RELATED"/>
    <property type="match status" value="1"/>
</dbReference>
<evidence type="ECO:0000313" key="4">
    <source>
        <dbReference type="Proteomes" id="UP001175271"/>
    </source>
</evidence>
<feature type="chain" id="PRO_5041367205" description="Fungal lipase-type domain-containing protein" evidence="1">
    <location>
        <begin position="19"/>
        <end position="353"/>
    </location>
</feature>
<evidence type="ECO:0000256" key="1">
    <source>
        <dbReference type="SAM" id="SignalP"/>
    </source>
</evidence>
<evidence type="ECO:0000313" key="3">
    <source>
        <dbReference type="EMBL" id="KAK0415354.1"/>
    </source>
</evidence>
<dbReference type="Proteomes" id="UP001175271">
    <property type="component" value="Unassembled WGS sequence"/>
</dbReference>